<dbReference type="CDD" id="cd06261">
    <property type="entry name" value="TM_PBP2"/>
    <property type="match status" value="1"/>
</dbReference>
<organism evidence="9 10">
    <name type="scientific">Embleya hyalina</name>
    <dbReference type="NCBI Taxonomy" id="516124"/>
    <lineage>
        <taxon>Bacteria</taxon>
        <taxon>Bacillati</taxon>
        <taxon>Actinomycetota</taxon>
        <taxon>Actinomycetes</taxon>
        <taxon>Kitasatosporales</taxon>
        <taxon>Streptomycetaceae</taxon>
        <taxon>Embleya</taxon>
    </lineage>
</organism>
<dbReference type="Gene3D" id="1.10.3720.10">
    <property type="entry name" value="MetI-like"/>
    <property type="match status" value="1"/>
</dbReference>
<evidence type="ECO:0000256" key="6">
    <source>
        <dbReference type="ARBA" id="ARBA00023136"/>
    </source>
</evidence>
<dbReference type="InterPro" id="IPR035906">
    <property type="entry name" value="MetI-like_sf"/>
</dbReference>
<evidence type="ECO:0000256" key="7">
    <source>
        <dbReference type="RuleBase" id="RU363032"/>
    </source>
</evidence>
<proteinExistence type="inferred from homology"/>
<dbReference type="Pfam" id="PF00528">
    <property type="entry name" value="BPD_transp_1"/>
    <property type="match status" value="1"/>
</dbReference>
<evidence type="ECO:0000256" key="1">
    <source>
        <dbReference type="ARBA" id="ARBA00004651"/>
    </source>
</evidence>
<dbReference type="PROSITE" id="PS50928">
    <property type="entry name" value="ABC_TM1"/>
    <property type="match status" value="1"/>
</dbReference>
<comment type="caution">
    <text evidence="9">The sequence shown here is derived from an EMBL/GenBank/DDBJ whole genome shotgun (WGS) entry which is preliminary data.</text>
</comment>
<feature type="domain" description="ABC transmembrane type-1" evidence="8">
    <location>
        <begin position="90"/>
        <end position="275"/>
    </location>
</feature>
<dbReference type="AlphaFoldDB" id="A0A401Z1D4"/>
<evidence type="ECO:0000259" key="8">
    <source>
        <dbReference type="PROSITE" id="PS50928"/>
    </source>
</evidence>
<keyword evidence="2 7" id="KW-0813">Transport</keyword>
<gene>
    <name evidence="9" type="ORF">EHYA_08375</name>
</gene>
<keyword evidence="6 7" id="KW-0472">Membrane</keyword>
<evidence type="ECO:0000313" key="9">
    <source>
        <dbReference type="EMBL" id="GCE00649.1"/>
    </source>
</evidence>
<dbReference type="GO" id="GO:0005886">
    <property type="term" value="C:plasma membrane"/>
    <property type="evidence" value="ECO:0007669"/>
    <property type="project" value="UniProtKB-SubCell"/>
</dbReference>
<keyword evidence="5 7" id="KW-1133">Transmembrane helix</keyword>
<evidence type="ECO:0000256" key="2">
    <source>
        <dbReference type="ARBA" id="ARBA00022448"/>
    </source>
</evidence>
<evidence type="ECO:0000256" key="3">
    <source>
        <dbReference type="ARBA" id="ARBA00022475"/>
    </source>
</evidence>
<feature type="transmembrane region" description="Helical" evidence="7">
    <location>
        <begin position="199"/>
        <end position="232"/>
    </location>
</feature>
<feature type="transmembrane region" description="Helical" evidence="7">
    <location>
        <begin position="130"/>
        <end position="159"/>
    </location>
</feature>
<protein>
    <submittedName>
        <fullName evidence="9">Peptide ABC transporter permease</fullName>
    </submittedName>
</protein>
<accession>A0A401Z1D4</accession>
<feature type="transmembrane region" description="Helical" evidence="7">
    <location>
        <begin position="24"/>
        <end position="47"/>
    </location>
</feature>
<dbReference type="InterPro" id="IPR000515">
    <property type="entry name" value="MetI-like"/>
</dbReference>
<reference evidence="9 10" key="1">
    <citation type="submission" date="2018-12" db="EMBL/GenBank/DDBJ databases">
        <title>Draft genome sequence of Embleya hyalina NBRC 13850T.</title>
        <authorList>
            <person name="Komaki H."/>
            <person name="Hosoyama A."/>
            <person name="Kimura A."/>
            <person name="Ichikawa N."/>
            <person name="Tamura T."/>
        </authorList>
    </citation>
    <scope>NUCLEOTIDE SEQUENCE [LARGE SCALE GENOMIC DNA]</scope>
    <source>
        <strain evidence="9 10">NBRC 13850</strain>
    </source>
</reference>
<dbReference type="PANTHER" id="PTHR43386:SF25">
    <property type="entry name" value="PEPTIDE ABC TRANSPORTER PERMEASE PROTEIN"/>
    <property type="match status" value="1"/>
</dbReference>
<sequence>MSAIVPQLGDLGKSTRRRSKRLPWTVLVCLVIVAGVVLMTVFGAALAPQDPAAQHLTEVLAPPGSGHWLGTDELGRDVFSRLIAGARTAFVGPLVVTIGSMLIGNLLGLWSGYKGGAVDAIVMRWVDFMWALPGLLIIVVVAGAFGGGYWMAVALLLVLTIPFDTRIIRGATLEQATLPYVEAARALGLSNRRIMLLHIWPNLSATAVANAFLTFAGAIVALSGLSFLGFGVDPGSPDWGRMLSDGTNLLFENPAAALASGAMIVATAVSMNIIGDWLYESLSSRGGSK</sequence>
<keyword evidence="10" id="KW-1185">Reference proteome</keyword>
<evidence type="ECO:0000256" key="4">
    <source>
        <dbReference type="ARBA" id="ARBA00022692"/>
    </source>
</evidence>
<keyword evidence="3" id="KW-1003">Cell membrane</keyword>
<dbReference type="InterPro" id="IPR050366">
    <property type="entry name" value="BP-dependent_transpt_permease"/>
</dbReference>
<dbReference type="Proteomes" id="UP000286931">
    <property type="component" value="Unassembled WGS sequence"/>
</dbReference>
<dbReference type="OrthoDB" id="9812701at2"/>
<dbReference type="PANTHER" id="PTHR43386">
    <property type="entry name" value="OLIGOPEPTIDE TRANSPORT SYSTEM PERMEASE PROTEIN APPC"/>
    <property type="match status" value="1"/>
</dbReference>
<name>A0A401Z1D4_9ACTN</name>
<keyword evidence="4 7" id="KW-0812">Transmembrane</keyword>
<comment type="similarity">
    <text evidence="7">Belongs to the binding-protein-dependent transport system permease family.</text>
</comment>
<dbReference type="GO" id="GO:0055085">
    <property type="term" value="P:transmembrane transport"/>
    <property type="evidence" value="ECO:0007669"/>
    <property type="project" value="InterPro"/>
</dbReference>
<dbReference type="EMBL" id="BIFH01000041">
    <property type="protein sequence ID" value="GCE00649.1"/>
    <property type="molecule type" value="Genomic_DNA"/>
</dbReference>
<feature type="transmembrane region" description="Helical" evidence="7">
    <location>
        <begin position="89"/>
        <end position="110"/>
    </location>
</feature>
<dbReference type="RefSeq" id="WP_126642352.1">
    <property type="nucleotide sequence ID" value="NZ_BIFH01000041.1"/>
</dbReference>
<dbReference type="SUPFAM" id="SSF161098">
    <property type="entry name" value="MetI-like"/>
    <property type="match status" value="1"/>
</dbReference>
<feature type="transmembrane region" description="Helical" evidence="7">
    <location>
        <begin position="255"/>
        <end position="279"/>
    </location>
</feature>
<comment type="subcellular location">
    <subcellularLocation>
        <location evidence="1 7">Cell membrane</location>
        <topology evidence="1 7">Multi-pass membrane protein</topology>
    </subcellularLocation>
</comment>
<evidence type="ECO:0000256" key="5">
    <source>
        <dbReference type="ARBA" id="ARBA00022989"/>
    </source>
</evidence>
<evidence type="ECO:0000313" key="10">
    <source>
        <dbReference type="Proteomes" id="UP000286931"/>
    </source>
</evidence>